<protein>
    <submittedName>
        <fullName evidence="1">Uncharacterized protein</fullName>
    </submittedName>
</protein>
<sequence length="49" mass="5733">MFRHPLCFIILPLKVSLGNSCQLKKFLNQPVYFAFKTGYSTPTPTNWRK</sequence>
<evidence type="ECO:0000313" key="2">
    <source>
        <dbReference type="Proteomes" id="UP000320940"/>
    </source>
</evidence>
<name>A0A4Y5TTD3_9CAUD</name>
<dbReference type="Proteomes" id="UP000320940">
    <property type="component" value="Segment"/>
</dbReference>
<organism evidence="1 2">
    <name type="scientific">Klebsiella phage Marfa</name>
    <dbReference type="NCBI Taxonomy" id="2587809"/>
    <lineage>
        <taxon>Viruses</taxon>
        <taxon>Duplodnaviria</taxon>
        <taxon>Heunggongvirae</taxon>
        <taxon>Uroviricota</taxon>
        <taxon>Caudoviricetes</taxon>
        <taxon>Marfavirus</taxon>
        <taxon>Marfavirus marfa</taxon>
    </lineage>
</organism>
<reference evidence="2" key="1">
    <citation type="submission" date="2019-06" db="EMBL/GenBank/DDBJ databases">
        <title>Complete genome of the novel Klebsiella pneumoniae phage Marfa.</title>
        <authorList>
            <person name="Harb L."/>
            <person name="Boeckman J."/>
            <person name="Newkirk H."/>
            <person name="Liu M."/>
            <person name="Gill J."/>
            <person name="Ramsey J."/>
        </authorList>
    </citation>
    <scope>NUCLEOTIDE SEQUENCE [LARGE SCALE GENOMIC DNA]</scope>
</reference>
<gene>
    <name evidence="1" type="ORF">CPT_Marfa_275</name>
</gene>
<proteinExistence type="predicted"/>
<accession>A0A4Y5TTD3</accession>
<dbReference type="EMBL" id="MN044033">
    <property type="protein sequence ID" value="QDB71920.1"/>
    <property type="molecule type" value="Genomic_DNA"/>
</dbReference>
<keyword evidence="2" id="KW-1185">Reference proteome</keyword>
<evidence type="ECO:0000313" key="1">
    <source>
        <dbReference type="EMBL" id="QDB71920.1"/>
    </source>
</evidence>